<proteinExistence type="predicted"/>
<reference evidence="2" key="1">
    <citation type="submission" date="2015-02" db="EMBL/GenBank/DDBJ databases">
        <title>Draft Genome of Frankia sp. CpI1-S.</title>
        <authorList>
            <person name="Oshone R.T."/>
            <person name="Ngom M."/>
            <person name="Ghodhbane-Gtari F."/>
            <person name="Gtari M."/>
            <person name="Morris K."/>
            <person name="Thomas K."/>
            <person name="Sen A."/>
            <person name="Tisa L.S."/>
        </authorList>
    </citation>
    <scope>NUCLEOTIDE SEQUENCE [LARGE SCALE GENOMIC DNA]</scope>
    <source>
        <strain evidence="2">CpI1-S</strain>
    </source>
</reference>
<organism evidence="1 2">
    <name type="scientific">Frankia torreyi</name>
    <dbReference type="NCBI Taxonomy" id="1856"/>
    <lineage>
        <taxon>Bacteria</taxon>
        <taxon>Bacillati</taxon>
        <taxon>Actinomycetota</taxon>
        <taxon>Actinomycetes</taxon>
        <taxon>Frankiales</taxon>
        <taxon>Frankiaceae</taxon>
        <taxon>Frankia</taxon>
    </lineage>
</organism>
<evidence type="ECO:0000313" key="2">
    <source>
        <dbReference type="Proteomes" id="UP000032545"/>
    </source>
</evidence>
<protein>
    <submittedName>
        <fullName evidence="1">Uncharacterized protein</fullName>
    </submittedName>
</protein>
<dbReference type="PATRIC" id="fig|1502723.3.peg.353"/>
<dbReference type="AlphaFoldDB" id="A0A0D8BM29"/>
<dbReference type="OrthoDB" id="3216949at2"/>
<gene>
    <name evidence="1" type="ORF">FF36_00314</name>
</gene>
<comment type="caution">
    <text evidence="1">The sequence shown here is derived from an EMBL/GenBank/DDBJ whole genome shotgun (WGS) entry which is preliminary data.</text>
</comment>
<name>A0A0D8BM29_9ACTN</name>
<accession>A0A0D8BM29</accession>
<sequence length="168" mass="18407">MRHGHGDGAAGGRAGAEFDLAAMEILEPLAEKYGLFLAKRTCWHVQFRGGRRMFDVACDPWTSWALGARVGIWSADSAPAVGGVPAPRPRALSVQDILHTVYGMRENAWPWIAATPAELRAILLTLAGLVDRYCGELLLDDDAFARAEAAVNRATAEREAFLRQFEDR</sequence>
<dbReference type="EMBL" id="JYFN01000002">
    <property type="protein sequence ID" value="KJE25181.1"/>
    <property type="molecule type" value="Genomic_DNA"/>
</dbReference>
<evidence type="ECO:0000313" key="1">
    <source>
        <dbReference type="EMBL" id="KJE25181.1"/>
    </source>
</evidence>
<reference evidence="1 2" key="2">
    <citation type="journal article" date="2016" name="Genome Announc.">
        <title>Permanent Draft Genome Sequences for Two Variants of Frankia sp. Strain CpI1, the First Frankia Strain Isolated from Root Nodules of Comptonia peregrina.</title>
        <authorList>
            <person name="Oshone R."/>
            <person name="Hurst S.G.IV."/>
            <person name="Abebe-Akele F."/>
            <person name="Simpson S."/>
            <person name="Morris K."/>
            <person name="Thomas W.K."/>
            <person name="Tisa L.S."/>
        </authorList>
    </citation>
    <scope>NUCLEOTIDE SEQUENCE [LARGE SCALE GENOMIC DNA]</scope>
    <source>
        <strain evidence="2">CpI1-S</strain>
    </source>
</reference>
<dbReference type="Proteomes" id="UP000032545">
    <property type="component" value="Unassembled WGS sequence"/>
</dbReference>
<keyword evidence="2" id="KW-1185">Reference proteome</keyword>
<dbReference type="RefSeq" id="WP_044883118.1">
    <property type="nucleotide sequence ID" value="NZ_JYFN01000002.1"/>
</dbReference>